<dbReference type="Pfam" id="PF02365">
    <property type="entry name" value="NAM"/>
    <property type="match status" value="1"/>
</dbReference>
<dbReference type="SUPFAM" id="SSF101941">
    <property type="entry name" value="NAC domain"/>
    <property type="match status" value="1"/>
</dbReference>
<evidence type="ECO:0000256" key="2">
    <source>
        <dbReference type="ARBA" id="ARBA00023125"/>
    </source>
</evidence>
<keyword evidence="1" id="KW-0805">Transcription regulation</keyword>
<evidence type="ECO:0000313" key="8">
    <source>
        <dbReference type="EMBL" id="KAG1358675.1"/>
    </source>
</evidence>
<dbReference type="InterPro" id="IPR036093">
    <property type="entry name" value="NAC_dom_sf"/>
</dbReference>
<evidence type="ECO:0000256" key="5">
    <source>
        <dbReference type="SAM" id="MobiDB-lite"/>
    </source>
</evidence>
<gene>
    <name evidence="7" type="ORF">COCNU_08G001200</name>
    <name evidence="8" type="ORF">COCNU_08G001210</name>
</gene>
<dbReference type="AlphaFoldDB" id="A0A8K0IGI6"/>
<dbReference type="GO" id="GO:0003677">
    <property type="term" value="F:DNA binding"/>
    <property type="evidence" value="ECO:0007669"/>
    <property type="project" value="UniProtKB-KW"/>
</dbReference>
<dbReference type="EMBL" id="CM017879">
    <property type="protein sequence ID" value="KAG1358675.1"/>
    <property type="molecule type" value="Genomic_DNA"/>
</dbReference>
<reference evidence="7" key="2">
    <citation type="submission" date="2019-07" db="EMBL/GenBank/DDBJ databases">
        <authorList>
            <person name="Yang Y."/>
            <person name="Bocs S."/>
            <person name="Baudouin L."/>
        </authorList>
    </citation>
    <scope>NUCLEOTIDE SEQUENCE</scope>
    <source>
        <tissue evidence="7">Spear leaf of Hainan Tall coconut</tissue>
    </source>
</reference>
<keyword evidence="3" id="KW-0804">Transcription</keyword>
<dbReference type="PANTHER" id="PTHR31719:SF43">
    <property type="entry name" value="NAC TRANSCRIPTION FACTOR 56"/>
    <property type="match status" value="1"/>
</dbReference>
<proteinExistence type="predicted"/>
<reference evidence="7" key="1">
    <citation type="journal article" date="2017" name="Gigascience">
        <title>The genome draft of coconut (Cocos nucifera).</title>
        <authorList>
            <person name="Xiao Y."/>
            <person name="Xu P."/>
            <person name="Fan H."/>
            <person name="Baudouin L."/>
            <person name="Xia W."/>
            <person name="Bocs S."/>
            <person name="Xu J."/>
            <person name="Li Q."/>
            <person name="Guo A."/>
            <person name="Zhou L."/>
            <person name="Li J."/>
            <person name="Wu Y."/>
            <person name="Ma Z."/>
            <person name="Armero A."/>
            <person name="Issali A.E."/>
            <person name="Liu N."/>
            <person name="Peng M."/>
            <person name="Yang Y."/>
        </authorList>
    </citation>
    <scope>NUCLEOTIDE SEQUENCE</scope>
    <source>
        <tissue evidence="7">Spear leaf of Hainan Tall coconut</tissue>
    </source>
</reference>
<dbReference type="Proteomes" id="UP000797356">
    <property type="component" value="Chromosome 8"/>
</dbReference>
<sequence>MYPPLPEDSKVEALHPGWCFKPSEQQLTGYYLRRYDLGHKPSSLGAINEAINPYSFRPDQLPKVSENGSYYYKDSYMKISGRDARNRRTLDGSGYWKSTDGQKPIREDGRIVGYKRNLRFYLGPNHSNSTSTKWVMTEYTRVPDASHAPKAICVIRKTAGNQRNVISHQGTNQPLPPSDEAFDGNHVPSQSVAQATPCGPSDVGRGFSHSQLAVAFLTPPLPFTGSTETRPSSSHVISAVEPICTPPSDFFANVPEPFDLETSNISEFLEGIEADLHTNCSYSFEAELKEALGDSWIEEMLSQN</sequence>
<organism evidence="7 9">
    <name type="scientific">Cocos nucifera</name>
    <name type="common">Coconut palm</name>
    <dbReference type="NCBI Taxonomy" id="13894"/>
    <lineage>
        <taxon>Eukaryota</taxon>
        <taxon>Viridiplantae</taxon>
        <taxon>Streptophyta</taxon>
        <taxon>Embryophyta</taxon>
        <taxon>Tracheophyta</taxon>
        <taxon>Spermatophyta</taxon>
        <taxon>Magnoliopsida</taxon>
        <taxon>Liliopsida</taxon>
        <taxon>Arecaceae</taxon>
        <taxon>Arecoideae</taxon>
        <taxon>Cocoseae</taxon>
        <taxon>Attaleinae</taxon>
        <taxon>Cocos</taxon>
    </lineage>
</organism>
<evidence type="ECO:0000313" key="9">
    <source>
        <dbReference type="Proteomes" id="UP000797356"/>
    </source>
</evidence>
<dbReference type="PROSITE" id="PS51005">
    <property type="entry name" value="NAC"/>
    <property type="match status" value="1"/>
</dbReference>
<keyword evidence="2" id="KW-0238">DNA-binding</keyword>
<protein>
    <submittedName>
        <fullName evidence="7">Putative NAC domain-containing protein 72-like</fullName>
    </submittedName>
</protein>
<dbReference type="PANTHER" id="PTHR31719">
    <property type="entry name" value="NAC TRANSCRIPTION FACTOR 56"/>
    <property type="match status" value="1"/>
</dbReference>
<evidence type="ECO:0000256" key="3">
    <source>
        <dbReference type="ARBA" id="ARBA00023163"/>
    </source>
</evidence>
<dbReference type="InterPro" id="IPR003441">
    <property type="entry name" value="NAC-dom"/>
</dbReference>
<feature type="region of interest" description="Disordered" evidence="5">
    <location>
        <begin position="167"/>
        <end position="201"/>
    </location>
</feature>
<accession>A0A8K0IGI6</accession>
<dbReference type="Gene3D" id="2.170.150.80">
    <property type="entry name" value="NAC domain"/>
    <property type="match status" value="1"/>
</dbReference>
<evidence type="ECO:0000259" key="6">
    <source>
        <dbReference type="PROSITE" id="PS51005"/>
    </source>
</evidence>
<keyword evidence="4" id="KW-0539">Nucleus</keyword>
<dbReference type="OrthoDB" id="774757at2759"/>
<evidence type="ECO:0000256" key="1">
    <source>
        <dbReference type="ARBA" id="ARBA00023015"/>
    </source>
</evidence>
<feature type="domain" description="NAC" evidence="6">
    <location>
        <begin position="14"/>
        <end position="158"/>
    </location>
</feature>
<dbReference type="EMBL" id="CM017879">
    <property type="protein sequence ID" value="KAG1358674.1"/>
    <property type="molecule type" value="Genomic_DNA"/>
</dbReference>
<evidence type="ECO:0000256" key="4">
    <source>
        <dbReference type="ARBA" id="ARBA00023242"/>
    </source>
</evidence>
<comment type="caution">
    <text evidence="7">The sequence shown here is derived from an EMBL/GenBank/DDBJ whole genome shotgun (WGS) entry which is preliminary data.</text>
</comment>
<dbReference type="GO" id="GO:0006355">
    <property type="term" value="P:regulation of DNA-templated transcription"/>
    <property type="evidence" value="ECO:0007669"/>
    <property type="project" value="InterPro"/>
</dbReference>
<name>A0A8K0IGI6_COCNU</name>
<keyword evidence="9" id="KW-1185">Reference proteome</keyword>
<evidence type="ECO:0000313" key="7">
    <source>
        <dbReference type="EMBL" id="KAG1358674.1"/>
    </source>
</evidence>